<evidence type="ECO:0000256" key="3">
    <source>
        <dbReference type="ARBA" id="ARBA00022723"/>
    </source>
</evidence>
<keyword evidence="5" id="KW-0862">Zinc</keyword>
<dbReference type="InterPro" id="IPR001365">
    <property type="entry name" value="A_deaminase_dom"/>
</dbReference>
<evidence type="ECO:0000313" key="7">
    <source>
        <dbReference type="EMBL" id="SJZ93135.1"/>
    </source>
</evidence>
<keyword evidence="8" id="KW-1185">Reference proteome</keyword>
<dbReference type="Pfam" id="PF00962">
    <property type="entry name" value="A_deaminase"/>
    <property type="match status" value="1"/>
</dbReference>
<comment type="cofactor">
    <cofactor evidence="1">
        <name>Zn(2+)</name>
        <dbReference type="ChEBI" id="CHEBI:29105"/>
    </cofactor>
</comment>
<evidence type="ECO:0000256" key="4">
    <source>
        <dbReference type="ARBA" id="ARBA00022801"/>
    </source>
</evidence>
<accession>A0A1T4PNF5</accession>
<name>A0A1T4PNF5_9ACTN</name>
<dbReference type="AlphaFoldDB" id="A0A1T4PNF5"/>
<dbReference type="SUPFAM" id="SSF51556">
    <property type="entry name" value="Metallo-dependent hydrolases"/>
    <property type="match status" value="1"/>
</dbReference>
<dbReference type="PANTHER" id="PTHR43114">
    <property type="entry name" value="ADENINE DEAMINASE"/>
    <property type="match status" value="1"/>
</dbReference>
<sequence length="341" mass="36564">MRDLLRLPKAHLHVHLESTIRPGTLREIAAANGVPLPRLHAPAGAGPLFTGFRAFADHGSLVRSCLRRPEDFHRIAVEFCADEAAQGTRYVEVTFTAASHGERLGRLEMPLEAVLDGLAEGAAAHGLEYGVILDHSRRRSVERAWRTMRLAARYASHGVVAIGMAGEESYPLAPFAPVIDAAHDAGIRLVHHAGEACGPASIREAVEVGRTRRIGHGIRILDDDELVAEVRERGIPLEVCPSSNVALGFADSLAAHPLPRLRAAGLALTLNTDVPSATGSGLAGEYARVRDAFGYDDTVLAEFARASIEASFAPADVKGRLRREVDAWLAPAEGRPSHTGR</sequence>
<dbReference type="GO" id="GO:0016814">
    <property type="term" value="F:hydrolase activity, acting on carbon-nitrogen (but not peptide) bonds, in cyclic amidines"/>
    <property type="evidence" value="ECO:0007669"/>
    <property type="project" value="UniProtKB-ARBA"/>
</dbReference>
<dbReference type="NCBIfam" id="TIGR01430">
    <property type="entry name" value="aden_deam"/>
    <property type="match status" value="1"/>
</dbReference>
<organism evidence="7 8">
    <name type="scientific">Marinactinospora thermotolerans DSM 45154</name>
    <dbReference type="NCBI Taxonomy" id="1122192"/>
    <lineage>
        <taxon>Bacteria</taxon>
        <taxon>Bacillati</taxon>
        <taxon>Actinomycetota</taxon>
        <taxon>Actinomycetes</taxon>
        <taxon>Streptosporangiales</taxon>
        <taxon>Nocardiopsidaceae</taxon>
        <taxon>Marinactinospora</taxon>
    </lineage>
</organism>
<reference evidence="7 8" key="1">
    <citation type="submission" date="2017-02" db="EMBL/GenBank/DDBJ databases">
        <authorList>
            <person name="Peterson S.W."/>
        </authorList>
    </citation>
    <scope>NUCLEOTIDE SEQUENCE [LARGE SCALE GENOMIC DNA]</scope>
    <source>
        <strain evidence="7 8">DSM 45154</strain>
    </source>
</reference>
<dbReference type="EMBL" id="FUWS01000004">
    <property type="protein sequence ID" value="SJZ93135.1"/>
    <property type="molecule type" value="Genomic_DNA"/>
</dbReference>
<keyword evidence="4" id="KW-0378">Hydrolase</keyword>
<dbReference type="OrthoDB" id="105475at2"/>
<dbReference type="Gene3D" id="3.20.20.140">
    <property type="entry name" value="Metal-dependent hydrolases"/>
    <property type="match status" value="1"/>
</dbReference>
<evidence type="ECO:0000313" key="8">
    <source>
        <dbReference type="Proteomes" id="UP000190637"/>
    </source>
</evidence>
<dbReference type="Proteomes" id="UP000190637">
    <property type="component" value="Unassembled WGS sequence"/>
</dbReference>
<evidence type="ECO:0000259" key="6">
    <source>
        <dbReference type="Pfam" id="PF00962"/>
    </source>
</evidence>
<protein>
    <submittedName>
        <fullName evidence="7">Adenosine deaminase</fullName>
    </submittedName>
</protein>
<dbReference type="RefSeq" id="WP_078761247.1">
    <property type="nucleotide sequence ID" value="NZ_FUWS01000004.1"/>
</dbReference>
<comment type="similarity">
    <text evidence="2">Belongs to the metallo-dependent hydrolases superfamily. Adenosine and AMP deaminases family.</text>
</comment>
<gene>
    <name evidence="7" type="ORF">SAMN02745673_01917</name>
</gene>
<dbReference type="GO" id="GO:0046872">
    <property type="term" value="F:metal ion binding"/>
    <property type="evidence" value="ECO:0007669"/>
    <property type="project" value="UniProtKB-KW"/>
</dbReference>
<dbReference type="InterPro" id="IPR032466">
    <property type="entry name" value="Metal_Hydrolase"/>
</dbReference>
<dbReference type="InterPro" id="IPR006330">
    <property type="entry name" value="Ado/ade_deaminase"/>
</dbReference>
<evidence type="ECO:0000256" key="5">
    <source>
        <dbReference type="ARBA" id="ARBA00022833"/>
    </source>
</evidence>
<dbReference type="STRING" id="1122192.SAMN02745673_01917"/>
<evidence type="ECO:0000256" key="1">
    <source>
        <dbReference type="ARBA" id="ARBA00001947"/>
    </source>
</evidence>
<dbReference type="GO" id="GO:0019239">
    <property type="term" value="F:deaminase activity"/>
    <property type="evidence" value="ECO:0007669"/>
    <property type="project" value="InterPro"/>
</dbReference>
<evidence type="ECO:0000256" key="2">
    <source>
        <dbReference type="ARBA" id="ARBA00006676"/>
    </source>
</evidence>
<dbReference type="PANTHER" id="PTHR43114:SF6">
    <property type="entry name" value="ADENINE DEAMINASE"/>
    <property type="match status" value="1"/>
</dbReference>
<keyword evidence="3" id="KW-0479">Metal-binding</keyword>
<proteinExistence type="inferred from homology"/>
<feature type="domain" description="Adenosine deaminase" evidence="6">
    <location>
        <begin position="8"/>
        <end position="328"/>
    </location>
</feature>